<reference evidence="2 3" key="1">
    <citation type="journal article" date="2024" name="Nat. Commun.">
        <title>Phylogenomics reveals the evolutionary origins of lichenization in chlorophyte algae.</title>
        <authorList>
            <person name="Puginier C."/>
            <person name="Libourel C."/>
            <person name="Otte J."/>
            <person name="Skaloud P."/>
            <person name="Haon M."/>
            <person name="Grisel S."/>
            <person name="Petersen M."/>
            <person name="Berrin J.G."/>
            <person name="Delaux P.M."/>
            <person name="Dal Grande F."/>
            <person name="Keller J."/>
        </authorList>
    </citation>
    <scope>NUCLEOTIDE SEQUENCE [LARGE SCALE GENOMIC DNA]</scope>
    <source>
        <strain evidence="2 3">SAG 2145</strain>
    </source>
</reference>
<feature type="region of interest" description="Disordered" evidence="1">
    <location>
        <begin position="153"/>
        <end position="310"/>
    </location>
</feature>
<dbReference type="PANTHER" id="PTHR24216">
    <property type="entry name" value="PAXILLIN-RELATED"/>
    <property type="match status" value="1"/>
</dbReference>
<dbReference type="PRINTS" id="PR01217">
    <property type="entry name" value="PRICHEXTENSN"/>
</dbReference>
<comment type="caution">
    <text evidence="2">The sequence shown here is derived from an EMBL/GenBank/DDBJ whole genome shotgun (WGS) entry which is preliminary data.</text>
</comment>
<accession>A0AAW1S977</accession>
<evidence type="ECO:0000256" key="1">
    <source>
        <dbReference type="SAM" id="MobiDB-lite"/>
    </source>
</evidence>
<evidence type="ECO:0000313" key="3">
    <source>
        <dbReference type="Proteomes" id="UP001438707"/>
    </source>
</evidence>
<sequence>MTDDHHDSCKAAFYAIGVDPINYQVRNDMNQTEFKQCVYDGSSSKGHGKCYAPTLELQKWKCDLNQAVKLSTSFGTGNPILMDGPISDKCNAGYGKLKDASTINFRHTDIDVYSSCTVSNAPGLADGVNCADNQQAGVCDKGFCKVTAPSIPPSEGFSSPGSSPTPAHIEGASPSPSQPPSSPTNPGTSPSSSPPSSPGTSASPSPSPSPGSPRSPSPAGSPLSPGTSPSPVSPSPIPTTPTNPYSLSPPSPKGGSPSPTQSPPSPATSSPSPTTSSPSPTLSPKTSPSVASPSPQAPNTTHCNPDQNPNTPPKCGYYGKNGKPCCNSKGGPCFAIDDHPDCCQSDDSSDSCHSKFYADGADPFNYLAFDSNGNSEPKKCIYDGSSSSGHGRCYAPQLEANVWKQAFPQSKDLSDICRCPTSRSQQRFTWLAMPLAARMAMPAKSTRRPALAKTVNAFQTTRLGAASRLALLRTLLLHVALFIATTALPTLYEPRHPTQASLLPLRLHGA</sequence>
<dbReference type="Proteomes" id="UP001438707">
    <property type="component" value="Unassembled WGS sequence"/>
</dbReference>
<protein>
    <submittedName>
        <fullName evidence="2">Uncharacterized protein</fullName>
    </submittedName>
</protein>
<organism evidence="2 3">
    <name type="scientific">Apatococcus lobatus</name>
    <dbReference type="NCBI Taxonomy" id="904363"/>
    <lineage>
        <taxon>Eukaryota</taxon>
        <taxon>Viridiplantae</taxon>
        <taxon>Chlorophyta</taxon>
        <taxon>core chlorophytes</taxon>
        <taxon>Trebouxiophyceae</taxon>
        <taxon>Chlorellales</taxon>
        <taxon>Chlorellaceae</taxon>
        <taxon>Apatococcus</taxon>
    </lineage>
</organism>
<evidence type="ECO:0000313" key="2">
    <source>
        <dbReference type="EMBL" id="KAK9842641.1"/>
    </source>
</evidence>
<feature type="compositionally biased region" description="Polar residues" evidence="1">
    <location>
        <begin position="299"/>
        <end position="309"/>
    </location>
</feature>
<gene>
    <name evidence="2" type="ORF">WJX74_000003</name>
</gene>
<feature type="compositionally biased region" description="Low complexity" evidence="1">
    <location>
        <begin position="217"/>
        <end position="230"/>
    </location>
</feature>
<feature type="compositionally biased region" description="Low complexity" evidence="1">
    <location>
        <begin position="153"/>
        <end position="166"/>
    </location>
</feature>
<keyword evidence="3" id="KW-1185">Reference proteome</keyword>
<proteinExistence type="predicted"/>
<feature type="compositionally biased region" description="Low complexity" evidence="1">
    <location>
        <begin position="267"/>
        <end position="298"/>
    </location>
</feature>
<name>A0AAW1S977_9CHLO</name>
<feature type="compositionally biased region" description="Pro residues" evidence="1">
    <location>
        <begin position="231"/>
        <end position="252"/>
    </location>
</feature>
<dbReference type="EMBL" id="JALJOS010000002">
    <property type="protein sequence ID" value="KAK9842641.1"/>
    <property type="molecule type" value="Genomic_DNA"/>
</dbReference>
<feature type="compositionally biased region" description="Pro residues" evidence="1">
    <location>
        <begin position="205"/>
        <end position="216"/>
    </location>
</feature>
<dbReference type="AlphaFoldDB" id="A0AAW1S977"/>
<dbReference type="PANTHER" id="PTHR24216:SF65">
    <property type="entry name" value="PAXILLIN-LIKE PROTEIN 1"/>
    <property type="match status" value="1"/>
</dbReference>